<sequence>MRTLSLRRYLLAGLVVWLPILITIGVLRFIIDLLDNTLALIPKVYQPEQLIGHHIPGLGVILSLLILLITGVVATNYFGQRLVAWGESILSKIPLVRSIYKTVKQVINAVVSTNSEAFRKVVIIEYPRKGLWSIAFQTGTANSQVNDKIKDTLISVFIPTTPNPTSGFLMMIPKRDVVELDMSIDEALKFIISLGVMPPTPSAALLATS</sequence>
<dbReference type="STRING" id="28087.Lsai_0238"/>
<feature type="transmembrane region" description="Helical" evidence="1">
    <location>
        <begin position="9"/>
        <end position="31"/>
    </location>
</feature>
<keyword evidence="1" id="KW-1133">Transmembrane helix</keyword>
<dbReference type="EMBL" id="LNYV01000003">
    <property type="protein sequence ID" value="KTD60128.1"/>
    <property type="molecule type" value="Genomic_DNA"/>
</dbReference>
<dbReference type="InterPro" id="IPR007462">
    <property type="entry name" value="COV1-like"/>
</dbReference>
<feature type="transmembrane region" description="Helical" evidence="1">
    <location>
        <begin position="51"/>
        <end position="74"/>
    </location>
</feature>
<dbReference type="OrthoDB" id="9780267at2"/>
<dbReference type="PANTHER" id="PTHR31876:SF26">
    <property type="entry name" value="PROTEIN LIKE COV 2"/>
    <property type="match status" value="1"/>
</dbReference>
<evidence type="ECO:0000313" key="3">
    <source>
        <dbReference type="Proteomes" id="UP000054621"/>
    </source>
</evidence>
<evidence type="ECO:0000313" key="2">
    <source>
        <dbReference type="EMBL" id="KTD60128.1"/>
    </source>
</evidence>
<protein>
    <submittedName>
        <fullName evidence="2">Transmembrane protein</fullName>
    </submittedName>
</protein>
<keyword evidence="1" id="KW-0472">Membrane</keyword>
<dbReference type="RefSeq" id="WP_027270009.1">
    <property type="nucleotide sequence ID" value="NZ_CAAAJE010000005.1"/>
</dbReference>
<dbReference type="Pfam" id="PF04367">
    <property type="entry name" value="DUF502"/>
    <property type="match status" value="1"/>
</dbReference>
<dbReference type="PATRIC" id="fig|28087.4.peg.251"/>
<keyword evidence="1 2" id="KW-0812">Transmembrane</keyword>
<organism evidence="2 3">
    <name type="scientific">Legionella sainthelensi</name>
    <dbReference type="NCBI Taxonomy" id="28087"/>
    <lineage>
        <taxon>Bacteria</taxon>
        <taxon>Pseudomonadati</taxon>
        <taxon>Pseudomonadota</taxon>
        <taxon>Gammaproteobacteria</taxon>
        <taxon>Legionellales</taxon>
        <taxon>Legionellaceae</taxon>
        <taxon>Legionella</taxon>
    </lineage>
</organism>
<accession>A0A0W0YTD8</accession>
<comment type="caution">
    <text evidence="2">The sequence shown here is derived from an EMBL/GenBank/DDBJ whole genome shotgun (WGS) entry which is preliminary data.</text>
</comment>
<dbReference type="AlphaFoldDB" id="A0A0W0YTD8"/>
<reference evidence="2 3" key="1">
    <citation type="submission" date="2015-11" db="EMBL/GenBank/DDBJ databases">
        <title>Genomic analysis of 38 Legionella species identifies large and diverse effector repertoires.</title>
        <authorList>
            <person name="Burstein D."/>
            <person name="Amaro F."/>
            <person name="Zusman T."/>
            <person name="Lifshitz Z."/>
            <person name="Cohen O."/>
            <person name="Gilbert J.A."/>
            <person name="Pupko T."/>
            <person name="Shuman H.A."/>
            <person name="Segal G."/>
        </authorList>
    </citation>
    <scope>NUCLEOTIDE SEQUENCE [LARGE SCALE GENOMIC DNA]</scope>
    <source>
        <strain evidence="2 3">Mt.St.Helens-4</strain>
    </source>
</reference>
<dbReference type="Proteomes" id="UP000054621">
    <property type="component" value="Unassembled WGS sequence"/>
</dbReference>
<proteinExistence type="predicted"/>
<dbReference type="eggNOG" id="COG2928">
    <property type="taxonomic scope" value="Bacteria"/>
</dbReference>
<dbReference type="PANTHER" id="PTHR31876">
    <property type="entry name" value="COV-LIKE PROTEIN 1"/>
    <property type="match status" value="1"/>
</dbReference>
<evidence type="ECO:0000256" key="1">
    <source>
        <dbReference type="SAM" id="Phobius"/>
    </source>
</evidence>
<name>A0A0W0YTD8_9GAMM</name>
<gene>
    <name evidence="2" type="ORF">Lsai_0238</name>
</gene>